<dbReference type="InterPro" id="IPR015904">
    <property type="entry name" value="Sulphide_quinone_reductase"/>
</dbReference>
<feature type="domain" description="FAD/NAD(P)-binding" evidence="1">
    <location>
        <begin position="5"/>
        <end position="124"/>
    </location>
</feature>
<dbReference type="InterPro" id="IPR036188">
    <property type="entry name" value="FAD/NAD-bd_sf"/>
</dbReference>
<dbReference type="SUPFAM" id="SSF51905">
    <property type="entry name" value="FAD/NAD(P)-binding domain"/>
    <property type="match status" value="2"/>
</dbReference>
<gene>
    <name evidence="2" type="ORF">ACFOOI_12375</name>
</gene>
<dbReference type="PANTHER" id="PTHR10632:SF2">
    <property type="entry name" value="SULFIDE:QUINONE OXIDOREDUCTASE, MITOCHONDRIAL"/>
    <property type="match status" value="1"/>
</dbReference>
<dbReference type="Proteomes" id="UP001595616">
    <property type="component" value="Unassembled WGS sequence"/>
</dbReference>
<name>A0ABV7YYN0_9BACT</name>
<accession>A0ABV7YYN0</accession>
<comment type="caution">
    <text evidence="2">The sequence shown here is derived from an EMBL/GenBank/DDBJ whole genome shotgun (WGS) entry which is preliminary data.</text>
</comment>
<dbReference type="EMBL" id="JBHRYQ010000001">
    <property type="protein sequence ID" value="MFC3811452.1"/>
    <property type="molecule type" value="Genomic_DNA"/>
</dbReference>
<dbReference type="Gene3D" id="3.50.50.60">
    <property type="entry name" value="FAD/NAD(P)-binding domain"/>
    <property type="match status" value="2"/>
</dbReference>
<organism evidence="2 3">
    <name type="scientific">Lacihabitans lacunae</name>
    <dbReference type="NCBI Taxonomy" id="1028214"/>
    <lineage>
        <taxon>Bacteria</taxon>
        <taxon>Pseudomonadati</taxon>
        <taxon>Bacteroidota</taxon>
        <taxon>Cytophagia</taxon>
        <taxon>Cytophagales</taxon>
        <taxon>Leadbetterellaceae</taxon>
        <taxon>Lacihabitans</taxon>
    </lineage>
</organism>
<sequence>MKTHFQILIVGGGNAGLSAASQLLLKDSSLDIGILDPSEKHYYQPAWTLVGGGTFDIEDTERTEASVMPDGVTWVKKGVETFEPEQNQVSCTDQTKYTYDYLIVAPGIQLDWFKIKGAKEWLGKNGVTTNYLYQYAPYTYEASKLVKAGGKALFTAPNTPIKCGGAPQKIMYLLADNFRKRGILKETGVHFYSGGGVIFGVKKYAEALQKVVDRYGIKTHWKHNLVEVDGANKIAYFENEKGERVAETFDMIHITPPQSAPDFIKKSPLAVVDSTTGMNPCLGQDHIPPGYLGWVDVNKHTLQHNKYSNIFSCGDVASTPNAKTGAAIRKQVPVLVENLLALKKGNEMAGSYNGYGSCPLVTGYGKLILAEFDYDNNPTETFPFNQAKERWSMFILKKYVLPWLYWNRILTGKA</sequence>
<evidence type="ECO:0000313" key="3">
    <source>
        <dbReference type="Proteomes" id="UP001595616"/>
    </source>
</evidence>
<evidence type="ECO:0000313" key="2">
    <source>
        <dbReference type="EMBL" id="MFC3811452.1"/>
    </source>
</evidence>
<dbReference type="RefSeq" id="WP_379838291.1">
    <property type="nucleotide sequence ID" value="NZ_JBHRYQ010000001.1"/>
</dbReference>
<dbReference type="Pfam" id="PF07992">
    <property type="entry name" value="Pyr_redox_2"/>
    <property type="match status" value="1"/>
</dbReference>
<proteinExistence type="predicted"/>
<protein>
    <submittedName>
        <fullName evidence="2">FAD-dependent oxidoreductase</fullName>
    </submittedName>
</protein>
<keyword evidence="3" id="KW-1185">Reference proteome</keyword>
<dbReference type="PANTHER" id="PTHR10632">
    <property type="entry name" value="SULFIDE:QUINONE OXIDOREDUCTASE"/>
    <property type="match status" value="1"/>
</dbReference>
<dbReference type="InterPro" id="IPR023753">
    <property type="entry name" value="FAD/NAD-binding_dom"/>
</dbReference>
<evidence type="ECO:0000259" key="1">
    <source>
        <dbReference type="Pfam" id="PF07992"/>
    </source>
</evidence>
<reference evidence="3" key="1">
    <citation type="journal article" date="2019" name="Int. J. Syst. Evol. Microbiol.">
        <title>The Global Catalogue of Microorganisms (GCM) 10K type strain sequencing project: providing services to taxonomists for standard genome sequencing and annotation.</title>
        <authorList>
            <consortium name="The Broad Institute Genomics Platform"/>
            <consortium name="The Broad Institute Genome Sequencing Center for Infectious Disease"/>
            <person name="Wu L."/>
            <person name="Ma J."/>
        </authorList>
    </citation>
    <scope>NUCLEOTIDE SEQUENCE [LARGE SCALE GENOMIC DNA]</scope>
    <source>
        <strain evidence="3">CECT 7956</strain>
    </source>
</reference>